<reference evidence="2 3" key="1">
    <citation type="submission" date="2018-11" db="EMBL/GenBank/DDBJ databases">
        <title>Draft genome sequence of Cellulomonas takizawaensis strain TKZ-21.</title>
        <authorList>
            <person name="Yamamura H."/>
            <person name="Hayashi T."/>
            <person name="Hamada M."/>
            <person name="Serisawa Y."/>
            <person name="Matsuyama K."/>
            <person name="Nakagawa Y."/>
            <person name="Otoguro M."/>
            <person name="Yanagida F."/>
            <person name="Hayakawa M."/>
        </authorList>
    </citation>
    <scope>NUCLEOTIDE SEQUENCE [LARGE SCALE GENOMIC DNA]</scope>
    <source>
        <strain evidence="2 3">TKZ-21</strain>
    </source>
</reference>
<name>A0A401V0P7_9CELL</name>
<evidence type="ECO:0000313" key="2">
    <source>
        <dbReference type="EMBL" id="GCD20450.1"/>
    </source>
</evidence>
<feature type="domain" description="Bacterial bifunctional deaminase-reductase C-terminal" evidence="1">
    <location>
        <begin position="25"/>
        <end position="201"/>
    </location>
</feature>
<dbReference type="InterPro" id="IPR050765">
    <property type="entry name" value="Riboflavin_Biosynth_HTPR"/>
</dbReference>
<sequence length="210" mass="23418">MAPPWRLTTNLVKRPAQSYVRRMGKLIYSMFTSLDGYAADADGSSDWGGALDPVLHDFVSDQSRSVGTYLYGRRMYETMSFWETALDTPDPPDFVRHYAEVWQAADKVVYSTTLDAPTTRRTTVERTFDPVAVRAEVDALHHDVTIDGPTLAAQALRAGIVDEVQPYVAPVSVGGGLRFWPDGVRLDLDLVEQRAFGNGTVWSRYAVRRG</sequence>
<dbReference type="PANTHER" id="PTHR38011:SF11">
    <property type="entry name" value="2,5-DIAMINO-6-RIBOSYLAMINO-4(3H)-PYRIMIDINONE 5'-PHOSPHATE REDUCTASE"/>
    <property type="match status" value="1"/>
</dbReference>
<dbReference type="GO" id="GO:0009231">
    <property type="term" value="P:riboflavin biosynthetic process"/>
    <property type="evidence" value="ECO:0007669"/>
    <property type="project" value="InterPro"/>
</dbReference>
<dbReference type="Gene3D" id="3.40.430.10">
    <property type="entry name" value="Dihydrofolate Reductase, subunit A"/>
    <property type="match status" value="1"/>
</dbReference>
<dbReference type="InterPro" id="IPR024072">
    <property type="entry name" value="DHFR-like_dom_sf"/>
</dbReference>
<dbReference type="GO" id="GO:0008703">
    <property type="term" value="F:5-amino-6-(5-phosphoribosylamino)uracil reductase activity"/>
    <property type="evidence" value="ECO:0007669"/>
    <property type="project" value="InterPro"/>
</dbReference>
<dbReference type="AlphaFoldDB" id="A0A401V0P7"/>
<protein>
    <submittedName>
        <fullName evidence="2">Deaminase</fullName>
    </submittedName>
</protein>
<accession>A0A401V0P7</accession>
<comment type="caution">
    <text evidence="2">The sequence shown here is derived from an EMBL/GenBank/DDBJ whole genome shotgun (WGS) entry which is preliminary data.</text>
</comment>
<keyword evidence="3" id="KW-1185">Reference proteome</keyword>
<evidence type="ECO:0000259" key="1">
    <source>
        <dbReference type="Pfam" id="PF01872"/>
    </source>
</evidence>
<organism evidence="2 3">
    <name type="scientific">Cellulomonas algicola</name>
    <dbReference type="NCBI Taxonomy" id="2071633"/>
    <lineage>
        <taxon>Bacteria</taxon>
        <taxon>Bacillati</taxon>
        <taxon>Actinomycetota</taxon>
        <taxon>Actinomycetes</taxon>
        <taxon>Micrococcales</taxon>
        <taxon>Cellulomonadaceae</taxon>
        <taxon>Cellulomonas</taxon>
    </lineage>
</organism>
<dbReference type="Proteomes" id="UP000288246">
    <property type="component" value="Unassembled WGS sequence"/>
</dbReference>
<proteinExistence type="predicted"/>
<dbReference type="PANTHER" id="PTHR38011">
    <property type="entry name" value="DIHYDROFOLATE REDUCTASE FAMILY PROTEIN (AFU_ORTHOLOGUE AFUA_8G06820)"/>
    <property type="match status" value="1"/>
</dbReference>
<dbReference type="EMBL" id="BHYL01000150">
    <property type="protein sequence ID" value="GCD20450.1"/>
    <property type="molecule type" value="Genomic_DNA"/>
</dbReference>
<dbReference type="SUPFAM" id="SSF53597">
    <property type="entry name" value="Dihydrofolate reductase-like"/>
    <property type="match status" value="1"/>
</dbReference>
<gene>
    <name evidence="2" type="ORF">CTKZ_20120</name>
</gene>
<dbReference type="InterPro" id="IPR002734">
    <property type="entry name" value="RibDG_C"/>
</dbReference>
<evidence type="ECO:0000313" key="3">
    <source>
        <dbReference type="Proteomes" id="UP000288246"/>
    </source>
</evidence>
<dbReference type="Pfam" id="PF01872">
    <property type="entry name" value="RibD_C"/>
    <property type="match status" value="1"/>
</dbReference>